<dbReference type="PANTHER" id="PTHR31371:SF4">
    <property type="entry name" value="DUF668 DOMAIN-CONTAINING PROTEIN"/>
    <property type="match status" value="1"/>
</dbReference>
<dbReference type="AlphaFoldDB" id="A0AAV3R602"/>
<evidence type="ECO:0000313" key="4">
    <source>
        <dbReference type="Proteomes" id="UP001454036"/>
    </source>
</evidence>
<accession>A0AAV3R602</accession>
<reference evidence="3 4" key="1">
    <citation type="submission" date="2024-01" db="EMBL/GenBank/DDBJ databases">
        <title>The complete chloroplast genome sequence of Lithospermum erythrorhizon: insights into the phylogenetic relationship among Boraginaceae species and the maternal lineages of purple gromwells.</title>
        <authorList>
            <person name="Okada T."/>
            <person name="Watanabe K."/>
        </authorList>
    </citation>
    <scope>NUCLEOTIDE SEQUENCE [LARGE SCALE GENOMIC DNA]</scope>
</reference>
<evidence type="ECO:0000259" key="2">
    <source>
        <dbReference type="Pfam" id="PF11961"/>
    </source>
</evidence>
<dbReference type="PANTHER" id="PTHR31371">
    <property type="entry name" value="BNAC09G50660D PROTEIN"/>
    <property type="match status" value="1"/>
</dbReference>
<protein>
    <submittedName>
        <fullName evidence="3">Uncharacterized protein</fullName>
    </submittedName>
</protein>
<dbReference type="InterPro" id="IPR021864">
    <property type="entry name" value="DUF3475"/>
</dbReference>
<feature type="domain" description="DUF668" evidence="1">
    <location>
        <begin position="366"/>
        <end position="457"/>
    </location>
</feature>
<dbReference type="GO" id="GO:0045927">
    <property type="term" value="P:positive regulation of growth"/>
    <property type="evidence" value="ECO:0007669"/>
    <property type="project" value="InterPro"/>
</dbReference>
<sequence>MGGEKVTHSWLSNLWSSRKPMVPEPQKADLGIMSHEVASLMSKLVNLWQCLSDRQVIRLREEIVNSLGIQKLVSEDDDYLIDLVVSEMVETLRYVGKAAAVLGKRCVDTTYHHLEPIFNGDPVEMDPSWDKWEYKLKKMERRAKKMERFVAATSQLYQELDVLAELEQTLRRMQAGAELGHVKLLEFQQKVVWQRQEVKNLQEMSPWMRSYDYIVRLLVRSIFTIIGRIQNVLIRNKVEDRSSGQVGHNGIAHSSSISALLRSSVHPSEKNLSKLYSGPIGRSFSTLGLVSDKSRLNSKQPRASNGHFLKGCMTGGDSPIVESCMPSSGEISKATNTSAVTTINSIAAKVYLFSSKHRLLDAPPLTLGHAALALHYANVIILIEKLASSPHLISLDARDDLYCMLPTTVRTTLRANLKIFKKSLTSSIYDAALASEWSSALSKILDWLSPLAHNTIRWHSERNFEKQHVVSGFHVLRVQTLYYANQAKTEAAITELLLGLNYLTRFCQELSKTPLLESTCGRASNDFSVGVGSLPHHDHATLHMRFLMHVGD</sequence>
<keyword evidence="4" id="KW-1185">Reference proteome</keyword>
<dbReference type="InterPro" id="IPR007700">
    <property type="entry name" value="DUF668"/>
</dbReference>
<name>A0AAV3R602_LITER</name>
<feature type="domain" description="DUF3475" evidence="2">
    <location>
        <begin position="32"/>
        <end position="88"/>
    </location>
</feature>
<dbReference type="EMBL" id="BAABME010007826">
    <property type="protein sequence ID" value="GAA0171794.1"/>
    <property type="molecule type" value="Genomic_DNA"/>
</dbReference>
<gene>
    <name evidence="3" type="ORF">LIER_25748</name>
</gene>
<proteinExistence type="predicted"/>
<dbReference type="Proteomes" id="UP001454036">
    <property type="component" value="Unassembled WGS sequence"/>
</dbReference>
<organism evidence="3 4">
    <name type="scientific">Lithospermum erythrorhizon</name>
    <name type="common">Purple gromwell</name>
    <name type="synonym">Lithospermum officinale var. erythrorhizon</name>
    <dbReference type="NCBI Taxonomy" id="34254"/>
    <lineage>
        <taxon>Eukaryota</taxon>
        <taxon>Viridiplantae</taxon>
        <taxon>Streptophyta</taxon>
        <taxon>Embryophyta</taxon>
        <taxon>Tracheophyta</taxon>
        <taxon>Spermatophyta</taxon>
        <taxon>Magnoliopsida</taxon>
        <taxon>eudicotyledons</taxon>
        <taxon>Gunneridae</taxon>
        <taxon>Pentapetalae</taxon>
        <taxon>asterids</taxon>
        <taxon>lamiids</taxon>
        <taxon>Boraginales</taxon>
        <taxon>Boraginaceae</taxon>
        <taxon>Boraginoideae</taxon>
        <taxon>Lithospermeae</taxon>
        <taxon>Lithospermum</taxon>
    </lineage>
</organism>
<dbReference type="Pfam" id="PF05003">
    <property type="entry name" value="DUF668"/>
    <property type="match status" value="1"/>
</dbReference>
<dbReference type="Pfam" id="PF11961">
    <property type="entry name" value="DUF3475"/>
    <property type="match status" value="1"/>
</dbReference>
<evidence type="ECO:0000313" key="3">
    <source>
        <dbReference type="EMBL" id="GAA0171794.1"/>
    </source>
</evidence>
<comment type="caution">
    <text evidence="3">The sequence shown here is derived from an EMBL/GenBank/DDBJ whole genome shotgun (WGS) entry which is preliminary data.</text>
</comment>
<evidence type="ECO:0000259" key="1">
    <source>
        <dbReference type="Pfam" id="PF05003"/>
    </source>
</evidence>